<dbReference type="EMBL" id="QJKJ01004259">
    <property type="protein sequence ID" value="RDX94888.1"/>
    <property type="molecule type" value="Genomic_DNA"/>
</dbReference>
<accession>A0A371GWG6</accession>
<keyword evidence="6" id="KW-0472">Membrane</keyword>
<dbReference type="STRING" id="157652.A0A371GWG6"/>
<dbReference type="InterPro" id="IPR004326">
    <property type="entry name" value="Mlo"/>
</dbReference>
<feature type="compositionally biased region" description="Basic and acidic residues" evidence="8">
    <location>
        <begin position="112"/>
        <end position="121"/>
    </location>
</feature>
<keyword evidence="4" id="KW-0611">Plant defense</keyword>
<evidence type="ECO:0000256" key="7">
    <source>
        <dbReference type="ARBA" id="ARBA00023265"/>
    </source>
</evidence>
<evidence type="ECO:0000256" key="6">
    <source>
        <dbReference type="ARBA" id="ARBA00023136"/>
    </source>
</evidence>
<evidence type="ECO:0000256" key="5">
    <source>
        <dbReference type="ARBA" id="ARBA00022989"/>
    </source>
</evidence>
<dbReference type="PANTHER" id="PTHR31942">
    <property type="entry name" value="MLO-LIKE PROTEIN 1"/>
    <property type="match status" value="1"/>
</dbReference>
<evidence type="ECO:0000256" key="1">
    <source>
        <dbReference type="ARBA" id="ARBA00004141"/>
    </source>
</evidence>
<dbReference type="GO" id="GO:0006952">
    <property type="term" value="P:defense response"/>
    <property type="evidence" value="ECO:0007669"/>
    <property type="project" value="UniProtKB-KW"/>
</dbReference>
<dbReference type="OrthoDB" id="1742187at2759"/>
<reference evidence="9" key="1">
    <citation type="submission" date="2018-05" db="EMBL/GenBank/DDBJ databases">
        <title>Draft genome of Mucuna pruriens seed.</title>
        <authorList>
            <person name="Nnadi N.E."/>
            <person name="Vos R."/>
            <person name="Hasami M.H."/>
            <person name="Devisetty U.K."/>
            <person name="Aguiy J.C."/>
        </authorList>
    </citation>
    <scope>NUCLEOTIDE SEQUENCE [LARGE SCALE GENOMIC DNA]</scope>
    <source>
        <strain evidence="9">JCA_2017</strain>
    </source>
</reference>
<feature type="region of interest" description="Disordered" evidence="8">
    <location>
        <begin position="112"/>
        <end position="136"/>
    </location>
</feature>
<dbReference type="AlphaFoldDB" id="A0A371GWG6"/>
<proteinExistence type="inferred from homology"/>
<dbReference type="GO" id="GO:0016020">
    <property type="term" value="C:membrane"/>
    <property type="evidence" value="ECO:0007669"/>
    <property type="project" value="UniProtKB-SubCell"/>
</dbReference>
<feature type="non-terminal residue" evidence="9">
    <location>
        <position position="1"/>
    </location>
</feature>
<gene>
    <name evidence="9" type="primary">MLO1</name>
    <name evidence="9" type="ORF">CR513_22677</name>
</gene>
<keyword evidence="3" id="KW-0812">Transmembrane</keyword>
<organism evidence="9 10">
    <name type="scientific">Mucuna pruriens</name>
    <name type="common">Velvet bean</name>
    <name type="synonym">Dolichos pruriens</name>
    <dbReference type="NCBI Taxonomy" id="157652"/>
    <lineage>
        <taxon>Eukaryota</taxon>
        <taxon>Viridiplantae</taxon>
        <taxon>Streptophyta</taxon>
        <taxon>Embryophyta</taxon>
        <taxon>Tracheophyta</taxon>
        <taxon>Spermatophyta</taxon>
        <taxon>Magnoliopsida</taxon>
        <taxon>eudicotyledons</taxon>
        <taxon>Gunneridae</taxon>
        <taxon>Pentapetalae</taxon>
        <taxon>rosids</taxon>
        <taxon>fabids</taxon>
        <taxon>Fabales</taxon>
        <taxon>Fabaceae</taxon>
        <taxon>Papilionoideae</taxon>
        <taxon>50 kb inversion clade</taxon>
        <taxon>NPAAA clade</taxon>
        <taxon>indigoferoid/millettioid clade</taxon>
        <taxon>Phaseoleae</taxon>
        <taxon>Mucuna</taxon>
    </lineage>
</organism>
<name>A0A371GWG6_MUCPR</name>
<evidence type="ECO:0000313" key="10">
    <source>
        <dbReference type="Proteomes" id="UP000257109"/>
    </source>
</evidence>
<comment type="similarity">
    <text evidence="2">Belongs to the MLO family.</text>
</comment>
<dbReference type="Pfam" id="PF03094">
    <property type="entry name" value="Mlo"/>
    <property type="match status" value="2"/>
</dbReference>
<protein>
    <submittedName>
        <fullName evidence="9">MLO-like protein 1</fullName>
    </submittedName>
</protein>
<evidence type="ECO:0000256" key="8">
    <source>
        <dbReference type="SAM" id="MobiDB-lite"/>
    </source>
</evidence>
<comment type="caution">
    <text evidence="9">The sequence shown here is derived from an EMBL/GenBank/DDBJ whole genome shotgun (WGS) entry which is preliminary data.</text>
</comment>
<keyword evidence="10" id="KW-1185">Reference proteome</keyword>
<keyword evidence="5" id="KW-1133">Transmembrane helix</keyword>
<keyword evidence="7" id="KW-0568">Pathogenesis-related protein</keyword>
<evidence type="ECO:0000313" key="9">
    <source>
        <dbReference type="EMBL" id="RDX94888.1"/>
    </source>
</evidence>
<evidence type="ECO:0000256" key="3">
    <source>
        <dbReference type="ARBA" id="ARBA00022692"/>
    </source>
</evidence>
<evidence type="ECO:0000256" key="4">
    <source>
        <dbReference type="ARBA" id="ARBA00022821"/>
    </source>
</evidence>
<sequence>MSFFKQFYGSVTIHDYIALRYGYVKEHSESADFNFHKYMLRTLELDFKKVVGISLVMEQLLLLVGAKLEHIIARLAQESIDMIGKEGPTERVKPSDEYFWFSLPALMGSKSKIDKSTERMESSPLIRPEGDSPNTRRIMSHSMTRESTQHSQIDEQAIIMVENATSTTIELPCIAQAPLERPNASNTYSSTYIH</sequence>
<dbReference type="Proteomes" id="UP000257109">
    <property type="component" value="Unassembled WGS sequence"/>
</dbReference>
<evidence type="ECO:0000256" key="2">
    <source>
        <dbReference type="ARBA" id="ARBA00006574"/>
    </source>
</evidence>
<comment type="subcellular location">
    <subcellularLocation>
        <location evidence="1">Membrane</location>
        <topology evidence="1">Multi-pass membrane protein</topology>
    </subcellularLocation>
</comment>
<dbReference type="PANTHER" id="PTHR31942:SF54">
    <property type="entry name" value="MLO-LIKE PROTEIN 13"/>
    <property type="match status" value="1"/>
</dbReference>